<evidence type="ECO:0000313" key="3">
    <source>
        <dbReference type="Proteomes" id="UP000002316"/>
    </source>
</evidence>
<dbReference type="OrthoDB" id="273835at2759"/>
<name>C9ZY53_TRYB9</name>
<accession>C9ZY53</accession>
<gene>
    <name evidence="2" type="ORF">TbgDal_IX4280</name>
</gene>
<dbReference type="GeneID" id="23860440"/>
<dbReference type="Proteomes" id="UP000002316">
    <property type="component" value="Chromosome 9"/>
</dbReference>
<sequence length="148" mass="16932">MSNLPPLTPEEKAARERRLQAEHERYVKSIETMRSLPRLRSTVAGAGGKTNEHVRLAEEREAERRQRLQAEAERLMEKTKRESEHRAKVEALNSKQQKKRAKASKRKARRTRYKLEGGKTENADILGSDEESELGGSEHSVDEGENKT</sequence>
<feature type="compositionally biased region" description="Basic and acidic residues" evidence="1">
    <location>
        <begin position="113"/>
        <end position="122"/>
    </location>
</feature>
<dbReference type="EMBL" id="FN554972">
    <property type="protein sequence ID" value="CBH14352.1"/>
    <property type="molecule type" value="Genomic_DNA"/>
</dbReference>
<evidence type="ECO:0000256" key="1">
    <source>
        <dbReference type="SAM" id="MobiDB-lite"/>
    </source>
</evidence>
<dbReference type="KEGG" id="tbg:TbgDal_IX4280"/>
<dbReference type="VEuPathDB" id="TriTrypDB:Tbg972.9.4280"/>
<evidence type="ECO:0000313" key="2">
    <source>
        <dbReference type="EMBL" id="CBH14352.1"/>
    </source>
</evidence>
<feature type="compositionally biased region" description="Basic residues" evidence="1">
    <location>
        <begin position="96"/>
        <end position="112"/>
    </location>
</feature>
<reference evidence="3" key="1">
    <citation type="journal article" date="2010" name="PLoS Negl. Trop. Dis.">
        <title>The genome sequence of Trypanosoma brucei gambiense, causative agent of chronic human african trypanosomiasis.</title>
        <authorList>
            <person name="Jackson A.P."/>
            <person name="Sanders M."/>
            <person name="Berry A."/>
            <person name="McQuillan J."/>
            <person name="Aslett M.A."/>
            <person name="Quail M.A."/>
            <person name="Chukualim B."/>
            <person name="Capewell P."/>
            <person name="MacLeod A."/>
            <person name="Melville S.E."/>
            <person name="Gibson W."/>
            <person name="Barry J.D."/>
            <person name="Berriman M."/>
            <person name="Hertz-Fowler C."/>
        </authorList>
    </citation>
    <scope>NUCLEOTIDE SEQUENCE [LARGE SCALE GENOMIC DNA]</scope>
    <source>
        <strain evidence="3">MHOM/CI/86/DAL972</strain>
    </source>
</reference>
<feature type="region of interest" description="Disordered" evidence="1">
    <location>
        <begin position="38"/>
        <end position="148"/>
    </location>
</feature>
<feature type="compositionally biased region" description="Basic and acidic residues" evidence="1">
    <location>
        <begin position="139"/>
        <end position="148"/>
    </location>
</feature>
<dbReference type="RefSeq" id="XP_011776618.1">
    <property type="nucleotide sequence ID" value="XM_011778316.1"/>
</dbReference>
<dbReference type="AlphaFoldDB" id="C9ZY53"/>
<organism evidence="2 3">
    <name type="scientific">Trypanosoma brucei gambiense (strain MHOM/CI/86/DAL972)</name>
    <dbReference type="NCBI Taxonomy" id="679716"/>
    <lineage>
        <taxon>Eukaryota</taxon>
        <taxon>Discoba</taxon>
        <taxon>Euglenozoa</taxon>
        <taxon>Kinetoplastea</taxon>
        <taxon>Metakinetoplastina</taxon>
        <taxon>Trypanosomatida</taxon>
        <taxon>Trypanosomatidae</taxon>
        <taxon>Trypanosoma</taxon>
    </lineage>
</organism>
<proteinExistence type="predicted"/>
<protein>
    <submittedName>
        <fullName evidence="2">Uncharacterized protein</fullName>
    </submittedName>
</protein>
<feature type="compositionally biased region" description="Basic and acidic residues" evidence="1">
    <location>
        <begin position="50"/>
        <end position="89"/>
    </location>
</feature>